<dbReference type="InterPro" id="IPR026015">
    <property type="entry name" value="ATP_synth_OSCP/delta_N_sf"/>
</dbReference>
<comment type="function">
    <text evidence="7">F(1)F(0) ATP synthase produces ATP from ADP in the presence of a proton or sodium gradient. F-type ATPases consist of two structural domains, F(1) containing the extramembraneous catalytic core and F(0) containing the membrane proton channel, linked together by a central stalk and a peripheral stalk. During catalysis, ATP synthesis in the catalytic domain of F(1) is coupled via a rotary mechanism of the central stalk subunits to proton translocation.</text>
</comment>
<evidence type="ECO:0000313" key="9">
    <source>
        <dbReference type="Proteomes" id="UP000606193"/>
    </source>
</evidence>
<dbReference type="Gene3D" id="1.10.520.20">
    <property type="entry name" value="N-terminal domain of the delta subunit of the F1F0-ATP synthase"/>
    <property type="match status" value="1"/>
</dbReference>
<evidence type="ECO:0000256" key="6">
    <source>
        <dbReference type="ARBA" id="ARBA00023310"/>
    </source>
</evidence>
<evidence type="ECO:0000256" key="4">
    <source>
        <dbReference type="ARBA" id="ARBA00023065"/>
    </source>
</evidence>
<comment type="caution">
    <text evidence="8">The sequence shown here is derived from an EMBL/GenBank/DDBJ whole genome shotgun (WGS) entry which is preliminary data.</text>
</comment>
<organism evidence="8 9">
    <name type="scientific">Jutongia huaianensis</name>
    <dbReference type="NCBI Taxonomy" id="2763668"/>
    <lineage>
        <taxon>Bacteria</taxon>
        <taxon>Bacillati</taxon>
        <taxon>Bacillota</taxon>
        <taxon>Clostridia</taxon>
        <taxon>Lachnospirales</taxon>
        <taxon>Lachnospiraceae</taxon>
        <taxon>Jutongia</taxon>
    </lineage>
</organism>
<evidence type="ECO:0000256" key="1">
    <source>
        <dbReference type="ARBA" id="ARBA00004370"/>
    </source>
</evidence>
<dbReference type="RefSeq" id="WP_249298191.1">
    <property type="nucleotide sequence ID" value="NZ_JACRSX010000014.1"/>
</dbReference>
<comment type="subcellular location">
    <subcellularLocation>
        <location evidence="7">Cell membrane</location>
        <topology evidence="7">Peripheral membrane protein</topology>
    </subcellularLocation>
    <subcellularLocation>
        <location evidence="1">Membrane</location>
    </subcellularLocation>
</comment>
<sequence>MNQTAINYGKVLFLLGVDRQIVAEAADIWEESEPLREAMESPVVGAGEKHRLIERIFPKEIQAFLKVVCDNREVDLLPDMFQAYGKWYDESEKIRRGILYYVEKPAEEQLTRIEKKLCSQLKCNEVKLALEPLPELIGGFVIRIGDLEIDRSLRGSINCMKEKLVTGTPKV</sequence>
<keyword evidence="9" id="KW-1185">Reference proteome</keyword>
<dbReference type="Pfam" id="PF00213">
    <property type="entry name" value="OSCP"/>
    <property type="match status" value="1"/>
</dbReference>
<dbReference type="EMBL" id="JACRSX010000014">
    <property type="protein sequence ID" value="MBC8562954.1"/>
    <property type="molecule type" value="Genomic_DNA"/>
</dbReference>
<evidence type="ECO:0000256" key="2">
    <source>
        <dbReference type="ARBA" id="ARBA00022448"/>
    </source>
</evidence>
<evidence type="ECO:0000256" key="3">
    <source>
        <dbReference type="ARBA" id="ARBA00022781"/>
    </source>
</evidence>
<accession>A0ABR7N2U7</accession>
<dbReference type="InterPro" id="IPR000711">
    <property type="entry name" value="ATPase_OSCP/dsu"/>
</dbReference>
<dbReference type="SUPFAM" id="SSF47928">
    <property type="entry name" value="N-terminal domain of the delta subunit of the F1F0-ATP synthase"/>
    <property type="match status" value="1"/>
</dbReference>
<keyword evidence="7" id="KW-1003">Cell membrane</keyword>
<dbReference type="Proteomes" id="UP000606193">
    <property type="component" value="Unassembled WGS sequence"/>
</dbReference>
<evidence type="ECO:0000256" key="5">
    <source>
        <dbReference type="ARBA" id="ARBA00023136"/>
    </source>
</evidence>
<keyword evidence="7" id="KW-0139">CF(1)</keyword>
<keyword evidence="5 7" id="KW-0472">Membrane</keyword>
<comment type="function">
    <text evidence="7">This protein is part of the stalk that links CF(0) to CF(1). It either transmits conformational changes from CF(0) to CF(1) or is implicated in proton conduction.</text>
</comment>
<protein>
    <recommendedName>
        <fullName evidence="7">ATP synthase subunit delta</fullName>
    </recommendedName>
    <alternativeName>
        <fullName evidence="7">ATP synthase F(1) sector subunit delta</fullName>
    </alternativeName>
    <alternativeName>
        <fullName evidence="7">F-type ATPase subunit delta</fullName>
        <shortName evidence="7">F-ATPase subunit delta</shortName>
    </alternativeName>
</protein>
<dbReference type="PANTHER" id="PTHR11910">
    <property type="entry name" value="ATP SYNTHASE DELTA CHAIN"/>
    <property type="match status" value="1"/>
</dbReference>
<evidence type="ECO:0000256" key="7">
    <source>
        <dbReference type="HAMAP-Rule" id="MF_01416"/>
    </source>
</evidence>
<proteinExistence type="inferred from homology"/>
<reference evidence="8 9" key="1">
    <citation type="submission" date="2020-08" db="EMBL/GenBank/DDBJ databases">
        <title>Genome public.</title>
        <authorList>
            <person name="Liu C."/>
            <person name="Sun Q."/>
        </authorList>
    </citation>
    <scope>NUCLEOTIDE SEQUENCE [LARGE SCALE GENOMIC DNA]</scope>
    <source>
        <strain evidence="8 9">NSJ-37</strain>
    </source>
</reference>
<keyword evidence="4 7" id="KW-0406">Ion transport</keyword>
<dbReference type="HAMAP" id="MF_01416">
    <property type="entry name" value="ATP_synth_delta_bact"/>
    <property type="match status" value="1"/>
</dbReference>
<evidence type="ECO:0000313" key="8">
    <source>
        <dbReference type="EMBL" id="MBC8562954.1"/>
    </source>
</evidence>
<dbReference type="PRINTS" id="PR00125">
    <property type="entry name" value="ATPASEDELTA"/>
</dbReference>
<comment type="similarity">
    <text evidence="7">Belongs to the ATPase delta chain family.</text>
</comment>
<name>A0ABR7N2U7_9FIRM</name>
<keyword evidence="2 7" id="KW-0813">Transport</keyword>
<gene>
    <name evidence="7 8" type="primary">atpH</name>
    <name evidence="8" type="ORF">H8704_10015</name>
</gene>
<keyword evidence="6 7" id="KW-0066">ATP synthesis</keyword>
<dbReference type="NCBIfam" id="TIGR01145">
    <property type="entry name" value="ATP_synt_delta"/>
    <property type="match status" value="1"/>
</dbReference>
<keyword evidence="3 7" id="KW-0375">Hydrogen ion transport</keyword>